<feature type="compositionally biased region" description="Polar residues" evidence="1">
    <location>
        <begin position="591"/>
        <end position="600"/>
    </location>
</feature>
<gene>
    <name evidence="2" type="ORF">J2X31_003708</name>
</gene>
<protein>
    <submittedName>
        <fullName evidence="2">RHS repeat-associated protein</fullName>
    </submittedName>
</protein>
<dbReference type="PANTHER" id="PTHR32305:SF15">
    <property type="entry name" value="PROTEIN RHSA-RELATED"/>
    <property type="match status" value="1"/>
</dbReference>
<proteinExistence type="predicted"/>
<keyword evidence="3" id="KW-1185">Reference proteome</keyword>
<dbReference type="InterPro" id="IPR022385">
    <property type="entry name" value="Rhs_assc_core"/>
</dbReference>
<name>A0ABU1TUW6_9FLAO</name>
<dbReference type="Proteomes" id="UP001255185">
    <property type="component" value="Unassembled WGS sequence"/>
</dbReference>
<dbReference type="RefSeq" id="WP_310028979.1">
    <property type="nucleotide sequence ID" value="NZ_JAVDVI010000030.1"/>
</dbReference>
<dbReference type="InterPro" id="IPR050708">
    <property type="entry name" value="T6SS_VgrG/RHS"/>
</dbReference>
<evidence type="ECO:0000313" key="3">
    <source>
        <dbReference type="Proteomes" id="UP001255185"/>
    </source>
</evidence>
<sequence length="600" mass="68387">MAGTWVYLFRAVSLLAYNIRGWLKGINEIEDLTQGDTDPLKPKDLFAFKIGYNEVEGMSTPLFNGNIAETYWTTHSDNILRKYSYEYDGLNRLTEAYYQKPELINPHTFAYNEYLQYDRNGNIIDLKRNGYLDSDEGYYIIDDLQYLYAPNSNQLETVLDYSNSIDGFKDGQNPDGATKPDYFYDSNGNMIEGWNKGIHKITYNHLNLPTKIEFDKNGVKTIDYLYNALGMKLGKVVTDKTVVPDIYQQTDYLGGFQYIDHTLQFFPTAEGYVSVTDGKFKYVYNYTDHLGNIRLSYSRPELTSPLVIMEESHYYPFGMKHSNYAGEKYEYVRGPGGDGFVILEAVERNKYQYKYNGKEFQDELSLNWYDYGARNYDAAIGRWMNIDPLAETSRRFSPYTYALNNPIRFIDPDGMEADDFRINYIDKDGKAQEFIFDGNSTALPDNQFVRDFVDAYNHNVGNGGGDSMKAIAENDDIMVDVVQGVDSTQENSINGDYNIITWNPELGLETTNNYILSPATVLDHESDHALQGALSPGKKLAASTTADKQYINKEEARVITGSEQKTAYKNGEIPLMGTTRFNHRGIPVPTISPTSNIPKK</sequence>
<evidence type="ECO:0000256" key="1">
    <source>
        <dbReference type="SAM" id="MobiDB-lite"/>
    </source>
</evidence>
<accession>A0ABU1TUW6</accession>
<dbReference type="NCBIfam" id="TIGR03696">
    <property type="entry name" value="Rhs_assc_core"/>
    <property type="match status" value="1"/>
</dbReference>
<dbReference type="EMBL" id="JAVDVI010000030">
    <property type="protein sequence ID" value="MDR6969674.1"/>
    <property type="molecule type" value="Genomic_DNA"/>
</dbReference>
<reference evidence="2 3" key="1">
    <citation type="submission" date="2023-07" db="EMBL/GenBank/DDBJ databases">
        <title>Sorghum-associated microbial communities from plants grown in Nebraska, USA.</title>
        <authorList>
            <person name="Schachtman D."/>
        </authorList>
    </citation>
    <scope>NUCLEOTIDE SEQUENCE [LARGE SCALE GENOMIC DNA]</scope>
    <source>
        <strain evidence="2 3">3773</strain>
    </source>
</reference>
<comment type="caution">
    <text evidence="2">The sequence shown here is derived from an EMBL/GenBank/DDBJ whole genome shotgun (WGS) entry which is preliminary data.</text>
</comment>
<dbReference type="Gene3D" id="2.180.10.10">
    <property type="entry name" value="RHS repeat-associated core"/>
    <property type="match status" value="1"/>
</dbReference>
<dbReference type="PANTHER" id="PTHR32305">
    <property type="match status" value="1"/>
</dbReference>
<evidence type="ECO:0000313" key="2">
    <source>
        <dbReference type="EMBL" id="MDR6969674.1"/>
    </source>
</evidence>
<feature type="region of interest" description="Disordered" evidence="1">
    <location>
        <begin position="578"/>
        <end position="600"/>
    </location>
</feature>
<organism evidence="2 3">
    <name type="scientific">Flavobacterium arsenatis</name>
    <dbReference type="NCBI Taxonomy" id="1484332"/>
    <lineage>
        <taxon>Bacteria</taxon>
        <taxon>Pseudomonadati</taxon>
        <taxon>Bacteroidota</taxon>
        <taxon>Flavobacteriia</taxon>
        <taxon>Flavobacteriales</taxon>
        <taxon>Flavobacteriaceae</taxon>
        <taxon>Flavobacterium</taxon>
    </lineage>
</organism>